<dbReference type="EMBL" id="LQPE01000160">
    <property type="protein sequence ID" value="ORV98556.1"/>
    <property type="molecule type" value="Genomic_DNA"/>
</dbReference>
<dbReference type="Pfam" id="PF13530">
    <property type="entry name" value="SCP2_2"/>
    <property type="match status" value="1"/>
</dbReference>
<dbReference type="NCBIfam" id="NF002367">
    <property type="entry name" value="PRK01346.1-4"/>
    <property type="match status" value="1"/>
</dbReference>
<gene>
    <name evidence="5" type="primary">eis</name>
    <name evidence="7" type="ORF">AWC14_12770</name>
</gene>
<dbReference type="EC" id="2.3.1.-" evidence="5"/>
<accession>A0A1X1XI34</accession>
<keyword evidence="3 5" id="KW-0808">Transferase</keyword>
<dbReference type="Proteomes" id="UP000193487">
    <property type="component" value="Unassembled WGS sequence"/>
</dbReference>
<dbReference type="PANTHER" id="PTHR37817">
    <property type="entry name" value="N-ACETYLTRANSFERASE EIS"/>
    <property type="match status" value="1"/>
</dbReference>
<keyword evidence="2" id="KW-1036">Host cytoplasmic vesicle</keyword>
<evidence type="ECO:0000313" key="8">
    <source>
        <dbReference type="Proteomes" id="UP000193487"/>
    </source>
</evidence>
<protein>
    <recommendedName>
        <fullName evidence="5">N-acetyltransferase Eis</fullName>
        <ecNumber evidence="5">2.3.1.-</ecNumber>
    </recommendedName>
</protein>
<dbReference type="GO" id="GO:0034069">
    <property type="term" value="F:aminoglycoside N-acetyltransferase activity"/>
    <property type="evidence" value="ECO:0007669"/>
    <property type="project" value="TreeGrafter"/>
</dbReference>
<dbReference type="SUPFAM" id="SSF55729">
    <property type="entry name" value="Acyl-CoA N-acyltransferases (Nat)"/>
    <property type="match status" value="1"/>
</dbReference>
<feature type="domain" description="N-acetyltransferase" evidence="6">
    <location>
        <begin position="15"/>
        <end position="177"/>
    </location>
</feature>
<evidence type="ECO:0000256" key="3">
    <source>
        <dbReference type="ARBA" id="ARBA00022679"/>
    </source>
</evidence>
<dbReference type="CDD" id="cd04301">
    <property type="entry name" value="NAT_SF"/>
    <property type="match status" value="1"/>
</dbReference>
<dbReference type="Pfam" id="PF13527">
    <property type="entry name" value="Acetyltransf_9"/>
    <property type="match status" value="1"/>
</dbReference>
<evidence type="ECO:0000256" key="2">
    <source>
        <dbReference type="ARBA" id="ARBA00022488"/>
    </source>
</evidence>
<keyword evidence="8" id="KW-1185">Reference proteome</keyword>
<dbReference type="PANTHER" id="PTHR37817:SF1">
    <property type="entry name" value="N-ACETYLTRANSFERASE EIS"/>
    <property type="match status" value="1"/>
</dbReference>
<feature type="active site" description="Proton donor" evidence="5">
    <location>
        <position position="137"/>
    </location>
</feature>
<dbReference type="InterPro" id="IPR022902">
    <property type="entry name" value="NAcTrfase_Eis"/>
</dbReference>
<dbReference type="InterPro" id="IPR051554">
    <property type="entry name" value="Acetyltransferase_Eis"/>
</dbReference>
<evidence type="ECO:0000259" key="6">
    <source>
        <dbReference type="PROSITE" id="PS51186"/>
    </source>
</evidence>
<evidence type="ECO:0000313" key="7">
    <source>
        <dbReference type="EMBL" id="ORV98556.1"/>
    </source>
</evidence>
<evidence type="ECO:0000256" key="1">
    <source>
        <dbReference type="ARBA" id="ARBA00009213"/>
    </source>
</evidence>
<comment type="caution">
    <text evidence="7">The sequence shown here is derived from an EMBL/GenBank/DDBJ whole genome shotgun (WGS) entry which is preliminary data.</text>
</comment>
<proteinExistence type="inferred from homology"/>
<feature type="binding site" evidence="5">
    <location>
        <begin position="104"/>
        <end position="109"/>
    </location>
    <ligand>
        <name>acetyl-CoA</name>
        <dbReference type="ChEBI" id="CHEBI:57288"/>
    </ligand>
</feature>
<evidence type="ECO:0000256" key="5">
    <source>
        <dbReference type="HAMAP-Rule" id="MF_01812"/>
    </source>
</evidence>
<dbReference type="PROSITE" id="PS51186">
    <property type="entry name" value="GNAT"/>
    <property type="match status" value="1"/>
</dbReference>
<dbReference type="GO" id="GO:0030649">
    <property type="term" value="P:aminoglycoside antibiotic catabolic process"/>
    <property type="evidence" value="ECO:0007669"/>
    <property type="project" value="TreeGrafter"/>
</dbReference>
<feature type="binding site" evidence="5">
    <location>
        <begin position="132"/>
        <end position="133"/>
    </location>
    <ligand>
        <name>acetyl-CoA</name>
        <dbReference type="ChEBI" id="CHEBI:57288"/>
    </ligand>
</feature>
<sequence>MPLSDSVTAELPEPLTLRTVTDDDWPAVLLLDDTSFGVSTHPDSIAAGRALTPADAAVVVCDRSIGEAVVGFAVYLDFELTVPGGAVVRTAGLSGVSVAPTHRRRGLLRAMLAELHRRISDSGYPMAALTASEGGIYGRFGYGPATIEQALTIDRRFARFHDHAPDPGGVRLVRPAQHGKDLAAIYERWRRRTPGGLARPQVLWDELLADREATRRGGTPWFAFVHPDGYALYRVHNDDKSLARVSELKAVTTDAHVALWRTLLGLDLIETVAVETHPDDPLPYLLSDSRLARTTGRQDDLWLRIMDIPAALTARTYQADLSTVFEVSDAFRGDGGRFALEISGGRARCAPSDAPAEAEMDLDVLGSLYLGAHHASALAAANRLRAKDSALVRRLEAAFASDVPAQLGFGF</sequence>
<dbReference type="Gene3D" id="3.40.630.30">
    <property type="match status" value="2"/>
</dbReference>
<dbReference type="SUPFAM" id="SSF55718">
    <property type="entry name" value="SCP-like"/>
    <property type="match status" value="1"/>
</dbReference>
<organism evidence="7 8">
    <name type="scientific">Mycobacterium kyorinense</name>
    <dbReference type="NCBI Taxonomy" id="487514"/>
    <lineage>
        <taxon>Bacteria</taxon>
        <taxon>Bacillati</taxon>
        <taxon>Actinomycetota</taxon>
        <taxon>Actinomycetes</taxon>
        <taxon>Mycobacteriales</taxon>
        <taxon>Mycobacteriaceae</taxon>
        <taxon>Mycobacterium</taxon>
    </lineage>
</organism>
<dbReference type="RefSeq" id="WP_045376253.1">
    <property type="nucleotide sequence ID" value="NZ_BBKA01000032.1"/>
</dbReference>
<reference evidence="7 8" key="1">
    <citation type="submission" date="2016-01" db="EMBL/GenBank/DDBJ databases">
        <title>The new phylogeny of the genus Mycobacterium.</title>
        <authorList>
            <person name="Tarcisio F."/>
            <person name="Conor M."/>
            <person name="Antonella G."/>
            <person name="Elisabetta G."/>
            <person name="Giulia F.S."/>
            <person name="Sara T."/>
            <person name="Anna F."/>
            <person name="Clotilde B."/>
            <person name="Roberto B."/>
            <person name="Veronica D.S."/>
            <person name="Fabio R."/>
            <person name="Monica P."/>
            <person name="Olivier J."/>
            <person name="Enrico T."/>
            <person name="Nicola S."/>
        </authorList>
    </citation>
    <scope>NUCLEOTIDE SEQUENCE [LARGE SCALE GENOMIC DNA]</scope>
    <source>
        <strain evidence="7 8">DSM 45166</strain>
    </source>
</reference>
<keyword evidence="4 5" id="KW-0012">Acyltransferase</keyword>
<dbReference type="NCBIfam" id="NF002368">
    <property type="entry name" value="PRK01346.1-5"/>
    <property type="match status" value="1"/>
</dbReference>
<comment type="similarity">
    <text evidence="1 5">Belongs to the acetyltransferase Eis family.</text>
</comment>
<dbReference type="Pfam" id="PF17668">
    <property type="entry name" value="Acetyltransf_17"/>
    <property type="match status" value="1"/>
</dbReference>
<dbReference type="InterPro" id="IPR016181">
    <property type="entry name" value="Acyl_CoA_acyltransferase"/>
</dbReference>
<feature type="binding site" evidence="5">
    <location>
        <begin position="96"/>
        <end position="98"/>
    </location>
    <ligand>
        <name>acetyl-CoA</name>
        <dbReference type="ChEBI" id="CHEBI:57288"/>
    </ligand>
</feature>
<dbReference type="InterPro" id="IPR025559">
    <property type="entry name" value="Eis_dom"/>
</dbReference>
<comment type="subunit">
    <text evidence="5">Homohexamer; trimer of dimers.</text>
</comment>
<name>A0A1X1XI34_9MYCO</name>
<dbReference type="Gene3D" id="3.30.1050.10">
    <property type="entry name" value="SCP2 sterol-binding domain"/>
    <property type="match status" value="1"/>
</dbReference>
<dbReference type="InterPro" id="IPR000182">
    <property type="entry name" value="GNAT_dom"/>
</dbReference>
<feature type="active site" description="Proton acceptor; via carboxylate" evidence="5">
    <location>
        <position position="411"/>
    </location>
</feature>
<dbReference type="InterPro" id="IPR036527">
    <property type="entry name" value="SCP2_sterol-bd_dom_sf"/>
</dbReference>
<dbReference type="HAMAP" id="MF_01812">
    <property type="entry name" value="Eis"/>
    <property type="match status" value="1"/>
</dbReference>
<dbReference type="InterPro" id="IPR041380">
    <property type="entry name" value="Acetyltransf_17"/>
</dbReference>
<dbReference type="AlphaFoldDB" id="A0A1X1XI34"/>
<evidence type="ECO:0000256" key="4">
    <source>
        <dbReference type="ARBA" id="ARBA00023315"/>
    </source>
</evidence>